<dbReference type="EMBL" id="BNEK01000003">
    <property type="protein sequence ID" value="GHJ28262.1"/>
    <property type="molecule type" value="Genomic_DNA"/>
</dbReference>
<sequence length="151" mass="16832">MSAEDLRATAIRIGNRRAALTPHRHLTGEPKGIPTLMTTESFEGGTAVPPMPDRTPKSLRAAIAQHAPQLLVDFDRHWRRDIADAYDLAPVPAFMARWWGEYALARDPELEARVHRLEDEAAQEGDYARAKAMIEEAGRIRRTAAKAEPGQ</sequence>
<keyword evidence="2" id="KW-1185">Reference proteome</keyword>
<accession>A0ABQ3TY14</accession>
<proteinExistence type="predicted"/>
<dbReference type="Pfam" id="PF19760">
    <property type="entry name" value="DUF6247"/>
    <property type="match status" value="1"/>
</dbReference>
<dbReference type="RefSeq" id="WP_308283053.1">
    <property type="nucleotide sequence ID" value="NZ_BNEK01000003.1"/>
</dbReference>
<comment type="caution">
    <text evidence="1">The sequence shown here is derived from an EMBL/GenBank/DDBJ whole genome shotgun (WGS) entry which is preliminary data.</text>
</comment>
<name>A0ABQ3TY14_STRHY</name>
<gene>
    <name evidence="1" type="ORF">TPA0910_26950</name>
</gene>
<organism evidence="1 2">
    <name type="scientific">Streptomyces hygroscopicus</name>
    <dbReference type="NCBI Taxonomy" id="1912"/>
    <lineage>
        <taxon>Bacteria</taxon>
        <taxon>Bacillati</taxon>
        <taxon>Actinomycetota</taxon>
        <taxon>Actinomycetes</taxon>
        <taxon>Kitasatosporales</taxon>
        <taxon>Streptomycetaceae</taxon>
        <taxon>Streptomyces</taxon>
        <taxon>Streptomyces violaceusniger group</taxon>
    </lineage>
</organism>
<reference evidence="1" key="1">
    <citation type="submission" date="2024-05" db="EMBL/GenBank/DDBJ databases">
        <title>Whole genome shotgun sequence of Streptomyces hygroscopicus NBRC 113678.</title>
        <authorList>
            <person name="Komaki H."/>
            <person name="Tamura T."/>
        </authorList>
    </citation>
    <scope>NUCLEOTIDE SEQUENCE</scope>
    <source>
        <strain evidence="1">N11-34</strain>
    </source>
</reference>
<protein>
    <submittedName>
        <fullName evidence="1">Uncharacterized protein</fullName>
    </submittedName>
</protein>
<evidence type="ECO:0000313" key="1">
    <source>
        <dbReference type="EMBL" id="GHJ28262.1"/>
    </source>
</evidence>
<evidence type="ECO:0000313" key="2">
    <source>
        <dbReference type="Proteomes" id="UP001054854"/>
    </source>
</evidence>
<dbReference type="Proteomes" id="UP001054854">
    <property type="component" value="Unassembled WGS sequence"/>
</dbReference>
<dbReference type="InterPro" id="IPR046214">
    <property type="entry name" value="DUF6247"/>
</dbReference>